<feature type="compositionally biased region" description="Pro residues" evidence="1">
    <location>
        <begin position="88"/>
        <end position="98"/>
    </location>
</feature>
<proteinExistence type="predicted"/>
<dbReference type="AlphaFoldDB" id="A0A1X6P9Q0"/>
<name>A0A1X6P9Q0_PORUM</name>
<sequence>APSFQVLDWEMGLGPSGSRAWSRHDKTPASHQPGQARGQPLGGGGVPVDRPGAALQPQRRRKPLRGGPQRPIGSQLDAAGRSGSASPTRPPPSAAPPARPRRPSASATRSVCRRGGGGGGGGGRAARWWRARAWPGAAPNGSPQGGVLPPVERPARGGGGGVTSCGPQPPRAATPTARCQIGSRRT</sequence>
<feature type="region of interest" description="Disordered" evidence="1">
    <location>
        <begin position="1"/>
        <end position="186"/>
    </location>
</feature>
<feature type="compositionally biased region" description="Gly residues" evidence="1">
    <location>
        <begin position="114"/>
        <end position="124"/>
    </location>
</feature>
<keyword evidence="3" id="KW-1185">Reference proteome</keyword>
<evidence type="ECO:0000313" key="3">
    <source>
        <dbReference type="Proteomes" id="UP000218209"/>
    </source>
</evidence>
<dbReference type="EMBL" id="KV918834">
    <property type="protein sequence ID" value="OSX77588.1"/>
    <property type="molecule type" value="Genomic_DNA"/>
</dbReference>
<feature type="compositionally biased region" description="Low complexity" evidence="1">
    <location>
        <begin position="125"/>
        <end position="139"/>
    </location>
</feature>
<accession>A0A1X6P9Q0</accession>
<gene>
    <name evidence="2" type="ORF">BU14_0143s0024</name>
</gene>
<evidence type="ECO:0000313" key="2">
    <source>
        <dbReference type="EMBL" id="OSX77588.1"/>
    </source>
</evidence>
<organism evidence="2 3">
    <name type="scientific">Porphyra umbilicalis</name>
    <name type="common">Purple laver</name>
    <name type="synonym">Red alga</name>
    <dbReference type="NCBI Taxonomy" id="2786"/>
    <lineage>
        <taxon>Eukaryota</taxon>
        <taxon>Rhodophyta</taxon>
        <taxon>Bangiophyceae</taxon>
        <taxon>Bangiales</taxon>
        <taxon>Bangiaceae</taxon>
        <taxon>Porphyra</taxon>
    </lineage>
</organism>
<protein>
    <submittedName>
        <fullName evidence="2">Uncharacterized protein</fullName>
    </submittedName>
</protein>
<evidence type="ECO:0000256" key="1">
    <source>
        <dbReference type="SAM" id="MobiDB-lite"/>
    </source>
</evidence>
<dbReference type="Proteomes" id="UP000218209">
    <property type="component" value="Unassembled WGS sequence"/>
</dbReference>
<reference evidence="2 3" key="1">
    <citation type="submission" date="2017-03" db="EMBL/GenBank/DDBJ databases">
        <title>WGS assembly of Porphyra umbilicalis.</title>
        <authorList>
            <person name="Brawley S.H."/>
            <person name="Blouin N.A."/>
            <person name="Ficko-Blean E."/>
            <person name="Wheeler G.L."/>
            <person name="Lohr M."/>
            <person name="Goodson H.V."/>
            <person name="Jenkins J.W."/>
            <person name="Blaby-Haas C.E."/>
            <person name="Helliwell K.E."/>
            <person name="Chan C."/>
            <person name="Marriage T."/>
            <person name="Bhattacharya D."/>
            <person name="Klein A.S."/>
            <person name="Badis Y."/>
            <person name="Brodie J."/>
            <person name="Cao Y."/>
            <person name="Collen J."/>
            <person name="Dittami S.M."/>
            <person name="Gachon C.M."/>
            <person name="Green B.R."/>
            <person name="Karpowicz S."/>
            <person name="Kim J.W."/>
            <person name="Kudahl U."/>
            <person name="Lin S."/>
            <person name="Michel G."/>
            <person name="Mittag M."/>
            <person name="Olson B.J."/>
            <person name="Pangilinan J."/>
            <person name="Peng Y."/>
            <person name="Qiu H."/>
            <person name="Shu S."/>
            <person name="Singer J.T."/>
            <person name="Smith A.G."/>
            <person name="Sprecher B.N."/>
            <person name="Wagner V."/>
            <person name="Wang W."/>
            <person name="Wang Z.-Y."/>
            <person name="Yan J."/>
            <person name="Yarish C."/>
            <person name="Zoeuner-Riek S."/>
            <person name="Zhuang Y."/>
            <person name="Zou Y."/>
            <person name="Lindquist E.A."/>
            <person name="Grimwood J."/>
            <person name="Barry K."/>
            <person name="Rokhsar D.S."/>
            <person name="Schmutz J."/>
            <person name="Stiller J.W."/>
            <person name="Grossman A.R."/>
            <person name="Prochnik S.E."/>
        </authorList>
    </citation>
    <scope>NUCLEOTIDE SEQUENCE [LARGE SCALE GENOMIC DNA]</scope>
    <source>
        <strain evidence="2">4086291</strain>
    </source>
</reference>
<feature type="non-terminal residue" evidence="2">
    <location>
        <position position="1"/>
    </location>
</feature>